<reference evidence="1 2" key="1">
    <citation type="submission" date="2020-08" db="EMBL/GenBank/DDBJ databases">
        <title>Genomic Encyclopedia of Type Strains, Phase IV (KMG-IV): sequencing the most valuable type-strain genomes for metagenomic binning, comparative biology and taxonomic classification.</title>
        <authorList>
            <person name="Goeker M."/>
        </authorList>
    </citation>
    <scope>NUCLEOTIDE SEQUENCE [LARGE SCALE GENOMIC DNA]</scope>
    <source>
        <strain evidence="1 2">DSM 25079</strain>
    </source>
</reference>
<comment type="caution">
    <text evidence="1">The sequence shown here is derived from an EMBL/GenBank/DDBJ whole genome shotgun (WGS) entry which is preliminary data.</text>
</comment>
<dbReference type="AlphaFoldDB" id="A0A7W9AFV8"/>
<dbReference type="EMBL" id="JACIJC010000001">
    <property type="protein sequence ID" value="MBB5684907.1"/>
    <property type="molecule type" value="Genomic_DNA"/>
</dbReference>
<evidence type="ECO:0000313" key="2">
    <source>
        <dbReference type="Proteomes" id="UP000549617"/>
    </source>
</evidence>
<dbReference type="InterPro" id="IPR038607">
    <property type="entry name" value="PhoD-like_sf"/>
</dbReference>
<gene>
    <name evidence="1" type="ORF">FHS49_000898</name>
</gene>
<evidence type="ECO:0000313" key="1">
    <source>
        <dbReference type="EMBL" id="MBB5684907.1"/>
    </source>
</evidence>
<dbReference type="RefSeq" id="WP_184015629.1">
    <property type="nucleotide sequence ID" value="NZ_JACIJC010000001.1"/>
</dbReference>
<protein>
    <recommendedName>
        <fullName evidence="3">PhoD-like phosphatase</fullName>
    </recommendedName>
</protein>
<organism evidence="1 2">
    <name type="scientific">Sphingobium boeckii</name>
    <dbReference type="NCBI Taxonomy" id="1082345"/>
    <lineage>
        <taxon>Bacteria</taxon>
        <taxon>Pseudomonadati</taxon>
        <taxon>Pseudomonadota</taxon>
        <taxon>Alphaproteobacteria</taxon>
        <taxon>Sphingomonadales</taxon>
        <taxon>Sphingomonadaceae</taxon>
        <taxon>Sphingobium</taxon>
    </lineage>
</organism>
<keyword evidence="2" id="KW-1185">Reference proteome</keyword>
<sequence>MYNRRTILRGGGVAGLGGVLLGGVSWSRAAAAETKAVRAILPSATHDTLAVKVLLERPPSEAPILTIDGRAVAARQMDQDGYAWGFVQDGLKGGTSHELTLSDEFGGSLRTPWRLKTLPPIDSTPEHFRVLFFTCAGGDEGGKPYGYLSVADRQALLDRALSFKPDLAVANGDHIYWDLWTALKYRRDPATRAATEEQYRKIAWINEDIAFDSDTNRKSLNTVIGRQIASIYEDRFASVPLVFVTDDHDYFENDNAGPWGYTFPPRPFIFGLQQRTAAMAYPFALGRPDLGDPYKSGTVEAVKIGKLLEIDLFDCRRGWSIGQDARILFPEAEAWLTGRLRTSQAKQLIHAPSNPFGWSAGKLGEWYADGPSDTSSFQNDKGYWQQGWFDQHQRLAKALSAQKERAAVSISGDMHASSIASISRSADLDLSANAIQAILPGTIGTGTPGFPSTVRGVPPFHAAALEIKDIAKMEERNGFSIVDVFPDRIEVRQFRWRPPEPVEAIATLQPSDTYTIRRTS</sequence>
<dbReference type="PROSITE" id="PS51318">
    <property type="entry name" value="TAT"/>
    <property type="match status" value="1"/>
</dbReference>
<dbReference type="InterPro" id="IPR006311">
    <property type="entry name" value="TAT_signal"/>
</dbReference>
<accession>A0A7W9AFV8</accession>
<dbReference type="InterPro" id="IPR029052">
    <property type="entry name" value="Metallo-depent_PP-like"/>
</dbReference>
<dbReference type="Gene3D" id="3.60.21.70">
    <property type="entry name" value="PhoD-like phosphatase"/>
    <property type="match status" value="1"/>
</dbReference>
<name>A0A7W9AFV8_9SPHN</name>
<dbReference type="SUPFAM" id="SSF56300">
    <property type="entry name" value="Metallo-dependent phosphatases"/>
    <property type="match status" value="1"/>
</dbReference>
<evidence type="ECO:0008006" key="3">
    <source>
        <dbReference type="Google" id="ProtNLM"/>
    </source>
</evidence>
<dbReference type="Proteomes" id="UP000549617">
    <property type="component" value="Unassembled WGS sequence"/>
</dbReference>
<proteinExistence type="predicted"/>